<comment type="subcellular location">
    <subcellularLocation>
        <location evidence="1">Membrane</location>
        <topology evidence="1">Multi-pass membrane protein</topology>
    </subcellularLocation>
</comment>
<gene>
    <name evidence="8" type="ORF">KXQ929_LOCUS20620</name>
</gene>
<keyword evidence="3 6" id="KW-0812">Transmembrane</keyword>
<feature type="transmembrane region" description="Helical" evidence="6">
    <location>
        <begin position="351"/>
        <end position="372"/>
    </location>
</feature>
<dbReference type="Pfam" id="PF00083">
    <property type="entry name" value="Sugar_tr"/>
    <property type="match status" value="1"/>
</dbReference>
<comment type="caution">
    <text evidence="8">The sequence shown here is derived from an EMBL/GenBank/DDBJ whole genome shotgun (WGS) entry which is preliminary data.</text>
</comment>
<accession>A0A819F697</accession>
<evidence type="ECO:0000313" key="8">
    <source>
        <dbReference type="EMBL" id="CAF3860409.1"/>
    </source>
</evidence>
<dbReference type="InterPro" id="IPR005828">
    <property type="entry name" value="MFS_sugar_transport-like"/>
</dbReference>
<protein>
    <recommendedName>
        <fullName evidence="7">Major facilitator superfamily (MFS) profile domain-containing protein</fullName>
    </recommendedName>
</protein>
<dbReference type="FunFam" id="1.20.1250.20:FF:000129">
    <property type="entry name" value="Major Facilitator Superfamily (MFS)"/>
    <property type="match status" value="1"/>
</dbReference>
<dbReference type="GO" id="GO:0005351">
    <property type="term" value="F:carbohydrate:proton symporter activity"/>
    <property type="evidence" value="ECO:0007669"/>
    <property type="project" value="TreeGrafter"/>
</dbReference>
<keyword evidence="4 6" id="KW-1133">Transmembrane helix</keyword>
<dbReference type="EMBL" id="CAJOBB010001460">
    <property type="protein sequence ID" value="CAF3860409.1"/>
    <property type="molecule type" value="Genomic_DNA"/>
</dbReference>
<dbReference type="Gene3D" id="3.80.10.10">
    <property type="entry name" value="Ribonuclease Inhibitor"/>
    <property type="match status" value="3"/>
</dbReference>
<dbReference type="InterPro" id="IPR001611">
    <property type="entry name" value="Leu-rich_rpt"/>
</dbReference>
<feature type="transmembrane region" description="Helical" evidence="6">
    <location>
        <begin position="21"/>
        <end position="39"/>
    </location>
</feature>
<name>A0A819F697_9BILA</name>
<feature type="transmembrane region" description="Helical" evidence="6">
    <location>
        <begin position="178"/>
        <end position="200"/>
    </location>
</feature>
<dbReference type="SUPFAM" id="SSF52047">
    <property type="entry name" value="RNI-like"/>
    <property type="match status" value="1"/>
</dbReference>
<dbReference type="SUPFAM" id="SSF103473">
    <property type="entry name" value="MFS general substrate transporter"/>
    <property type="match status" value="1"/>
</dbReference>
<dbReference type="InterPro" id="IPR036259">
    <property type="entry name" value="MFS_trans_sf"/>
</dbReference>
<dbReference type="PROSITE" id="PS00216">
    <property type="entry name" value="SUGAR_TRANSPORT_1"/>
    <property type="match status" value="1"/>
</dbReference>
<feature type="domain" description="Major facilitator superfamily (MFS) profile" evidence="7">
    <location>
        <begin position="27"/>
        <end position="528"/>
    </location>
</feature>
<dbReference type="InterPro" id="IPR032675">
    <property type="entry name" value="LRR_dom_sf"/>
</dbReference>
<evidence type="ECO:0000313" key="9">
    <source>
        <dbReference type="Proteomes" id="UP000663868"/>
    </source>
</evidence>
<dbReference type="InterPro" id="IPR005829">
    <property type="entry name" value="Sugar_transporter_CS"/>
</dbReference>
<proteinExistence type="inferred from homology"/>
<dbReference type="NCBIfam" id="TIGR00879">
    <property type="entry name" value="SP"/>
    <property type="match status" value="1"/>
</dbReference>
<sequence length="753" mass="82819">MTLKSVSEIHHQHTNVKYGKPYFAVLLAAFSSLGGWFFGYDQGVTGGIVVMNSFKNDFCVGIYGNASVCDLPVASLPSDYRRYLVLFTFLYNVGCFVGALFISSFIAERYGRRAIILTSAILFMIGTSMVIFPPGGSKKIMIFILIGRIIEGTGVGCSSFSCPLYASEIAPTNLRGMLSGFMQLTVVTGLFAANVVNYLLQNHKWGWRLSNGIILIAPIIIMIGICLCPETPRWLFKKKGRKAAENSLQRIRKTRDVTNELDAISDAIREEGNQVSTKELFTPKILERLAVGIGIHVFQQTTGINPIFTFGGIIYENVLGKGIISLLILSGANLLFTIPALFLFDRLGRRNLLIIGGLGMVVGHLVAATVFATGCKVVKTISNDTIVIEEVVTCKESSGIAMLVFTVIFVAFFALSWGPIAWIYVAEIYPLNVRAKAVAIATGRIHGVFYLFSGLTLLAVVFVYLFCPETRGVLLEDIEEVFDNFQLKTRPPIKAVTTLNLYNKALDDQGTVYVVNIIQHISTLTELELGCNQIGVKGAQHLSNVLQQNETLMTLNLEFNLIDDQGALHLANALQKNKTLTTLYLQFNKISSEGAGHLAIALQQNQTLTTLDLRGNFLNSRAAQYIADTLLKNKTLVTLCLSHNQINSEGAMHLAAALKQNRTLTTLNLANNLIDSQGVKRLANALEENNTLISLNLANNQIDAPEIEYFVNPLQKNKTLTILNLRSNQFNVARNSRLIAALKENTISRTITL</sequence>
<dbReference type="GO" id="GO:0016020">
    <property type="term" value="C:membrane"/>
    <property type="evidence" value="ECO:0007669"/>
    <property type="project" value="UniProtKB-SubCell"/>
</dbReference>
<organism evidence="8 9">
    <name type="scientific">Adineta steineri</name>
    <dbReference type="NCBI Taxonomy" id="433720"/>
    <lineage>
        <taxon>Eukaryota</taxon>
        <taxon>Metazoa</taxon>
        <taxon>Spiralia</taxon>
        <taxon>Gnathifera</taxon>
        <taxon>Rotifera</taxon>
        <taxon>Eurotatoria</taxon>
        <taxon>Bdelloidea</taxon>
        <taxon>Adinetida</taxon>
        <taxon>Adinetidae</taxon>
        <taxon>Adineta</taxon>
    </lineage>
</organism>
<dbReference type="PANTHER" id="PTHR48022:SF2">
    <property type="entry name" value="PLASTIDIC GLUCOSE TRANSPORTER 4"/>
    <property type="match status" value="1"/>
</dbReference>
<evidence type="ECO:0000259" key="7">
    <source>
        <dbReference type="PROSITE" id="PS50850"/>
    </source>
</evidence>
<evidence type="ECO:0000256" key="1">
    <source>
        <dbReference type="ARBA" id="ARBA00004141"/>
    </source>
</evidence>
<feature type="transmembrane region" description="Helical" evidence="6">
    <location>
        <begin position="83"/>
        <end position="102"/>
    </location>
</feature>
<dbReference type="PANTHER" id="PTHR48022">
    <property type="entry name" value="PLASTIDIC GLUCOSE TRANSPORTER 4"/>
    <property type="match status" value="1"/>
</dbReference>
<dbReference type="Pfam" id="PF13516">
    <property type="entry name" value="LRR_6"/>
    <property type="match status" value="8"/>
</dbReference>
<evidence type="ECO:0000256" key="4">
    <source>
        <dbReference type="ARBA" id="ARBA00022989"/>
    </source>
</evidence>
<dbReference type="PRINTS" id="PR00171">
    <property type="entry name" value="SUGRTRNSPORT"/>
</dbReference>
<dbReference type="SMART" id="SM00368">
    <property type="entry name" value="LRR_RI"/>
    <property type="match status" value="7"/>
</dbReference>
<feature type="transmembrane region" description="Helical" evidence="6">
    <location>
        <begin position="212"/>
        <end position="232"/>
    </location>
</feature>
<evidence type="ECO:0000256" key="6">
    <source>
        <dbReference type="SAM" id="Phobius"/>
    </source>
</evidence>
<dbReference type="InterPro" id="IPR020846">
    <property type="entry name" value="MFS_dom"/>
</dbReference>
<dbReference type="InterPro" id="IPR050360">
    <property type="entry name" value="MFS_Sugar_Transporters"/>
</dbReference>
<evidence type="ECO:0000256" key="2">
    <source>
        <dbReference type="ARBA" id="ARBA00010992"/>
    </source>
</evidence>
<feature type="transmembrane region" description="Helical" evidence="6">
    <location>
        <begin position="447"/>
        <end position="466"/>
    </location>
</feature>
<comment type="similarity">
    <text evidence="2">Belongs to the major facilitator superfamily. Sugar transporter (TC 2.A.1.1) family.</text>
</comment>
<keyword evidence="5 6" id="KW-0472">Membrane</keyword>
<dbReference type="InterPro" id="IPR003663">
    <property type="entry name" value="Sugar/inositol_transpt"/>
</dbReference>
<dbReference type="PROSITE" id="PS50850">
    <property type="entry name" value="MFS"/>
    <property type="match status" value="1"/>
</dbReference>
<evidence type="ECO:0000256" key="3">
    <source>
        <dbReference type="ARBA" id="ARBA00022692"/>
    </source>
</evidence>
<reference evidence="8" key="1">
    <citation type="submission" date="2021-02" db="EMBL/GenBank/DDBJ databases">
        <authorList>
            <person name="Nowell W R."/>
        </authorList>
    </citation>
    <scope>NUCLEOTIDE SEQUENCE</scope>
</reference>
<dbReference type="AlphaFoldDB" id="A0A819F697"/>
<feature type="transmembrane region" description="Helical" evidence="6">
    <location>
        <begin position="323"/>
        <end position="344"/>
    </location>
</feature>
<dbReference type="Gene3D" id="1.20.1250.20">
    <property type="entry name" value="MFS general substrate transporter like domains"/>
    <property type="match status" value="1"/>
</dbReference>
<feature type="transmembrane region" description="Helical" evidence="6">
    <location>
        <begin position="400"/>
        <end position="426"/>
    </location>
</feature>
<feature type="transmembrane region" description="Helical" evidence="6">
    <location>
        <begin position="114"/>
        <end position="134"/>
    </location>
</feature>
<evidence type="ECO:0000256" key="5">
    <source>
        <dbReference type="ARBA" id="ARBA00023136"/>
    </source>
</evidence>
<dbReference type="Proteomes" id="UP000663868">
    <property type="component" value="Unassembled WGS sequence"/>
</dbReference>